<reference evidence="1" key="1">
    <citation type="submission" date="2014-09" db="EMBL/GenBank/DDBJ databases">
        <authorList>
            <person name="Magalhaes I.L.F."/>
            <person name="Oliveira U."/>
            <person name="Santos F.R."/>
            <person name="Vidigal T.H.D.A."/>
            <person name="Brescovit A.D."/>
            <person name="Santos A.J."/>
        </authorList>
    </citation>
    <scope>NUCLEOTIDE SEQUENCE</scope>
    <source>
        <tissue evidence="1">Shoot tissue taken approximately 20 cm above the soil surface</tissue>
    </source>
</reference>
<reference evidence="1" key="2">
    <citation type="journal article" date="2015" name="Data Brief">
        <title>Shoot transcriptome of the giant reed, Arundo donax.</title>
        <authorList>
            <person name="Barrero R.A."/>
            <person name="Guerrero F.D."/>
            <person name="Moolhuijzen P."/>
            <person name="Goolsby J.A."/>
            <person name="Tidwell J."/>
            <person name="Bellgard S.E."/>
            <person name="Bellgard M.I."/>
        </authorList>
    </citation>
    <scope>NUCLEOTIDE SEQUENCE</scope>
    <source>
        <tissue evidence="1">Shoot tissue taken approximately 20 cm above the soil surface</tissue>
    </source>
</reference>
<sequence length="37" mass="4066">MLYCSRYESFLLIPSSGVDDLVPALLSLGAEESCCPW</sequence>
<evidence type="ECO:0000313" key="1">
    <source>
        <dbReference type="EMBL" id="JAD60739.1"/>
    </source>
</evidence>
<protein>
    <submittedName>
        <fullName evidence="1">Uncharacterized protein</fullName>
    </submittedName>
</protein>
<organism evidence="1">
    <name type="scientific">Arundo donax</name>
    <name type="common">Giant reed</name>
    <name type="synonym">Donax arundinaceus</name>
    <dbReference type="NCBI Taxonomy" id="35708"/>
    <lineage>
        <taxon>Eukaryota</taxon>
        <taxon>Viridiplantae</taxon>
        <taxon>Streptophyta</taxon>
        <taxon>Embryophyta</taxon>
        <taxon>Tracheophyta</taxon>
        <taxon>Spermatophyta</taxon>
        <taxon>Magnoliopsida</taxon>
        <taxon>Liliopsida</taxon>
        <taxon>Poales</taxon>
        <taxon>Poaceae</taxon>
        <taxon>PACMAD clade</taxon>
        <taxon>Arundinoideae</taxon>
        <taxon>Arundineae</taxon>
        <taxon>Arundo</taxon>
    </lineage>
</organism>
<name>A0A0A9B9U8_ARUDO</name>
<accession>A0A0A9B9U8</accession>
<dbReference type="AlphaFoldDB" id="A0A0A9B9U8"/>
<dbReference type="EMBL" id="GBRH01237156">
    <property type="protein sequence ID" value="JAD60739.1"/>
    <property type="molecule type" value="Transcribed_RNA"/>
</dbReference>
<proteinExistence type="predicted"/>